<dbReference type="SUPFAM" id="SSF53756">
    <property type="entry name" value="UDP-Glycosyltransferase/glycogen phosphorylase"/>
    <property type="match status" value="1"/>
</dbReference>
<dbReference type="RefSeq" id="WP_129971356.1">
    <property type="nucleotide sequence ID" value="NZ_JACCEW010000008.1"/>
</dbReference>
<dbReference type="Proteomes" id="UP000580517">
    <property type="component" value="Unassembled WGS sequence"/>
</dbReference>
<dbReference type="CDD" id="cd03801">
    <property type="entry name" value="GT4_PimA-like"/>
    <property type="match status" value="1"/>
</dbReference>
<dbReference type="OrthoDB" id="8779556at2"/>
<name>A0A853FGV4_9BURK</name>
<dbReference type="AlphaFoldDB" id="A0A853FGV4"/>
<dbReference type="EMBL" id="JACCEW010000008">
    <property type="protein sequence ID" value="NYT38948.1"/>
    <property type="molecule type" value="Genomic_DNA"/>
</dbReference>
<sequence length="354" mass="40416">MKRILILGIDTFAAKNLAQIQMLSRKGYAFTIATTDRRADSQHYFKMLDPHAHMLHVLPAHPLKRLAAVIRLLKQGPYSHIELYAAGRCTLLYLPVLKYFKCRWIVVERGDIGSMDEYSFTTRLAIQAAYRHADAVWYKEPYMHPLLDAKGARKLYFVPNAAQIPDAPRGDARRDIDFLWVNRLVHVRYPDWIVRSASDPELASLTLAMLGFQDAARCEPETLRRQIYAQDNRPPGLSLHGFTDPFSWYPRARFFVLPARFVFGNNALLEAMAHGVVPIVTQSPGVDMLIQDGVNGFVADQNETSFRSTMRRAARMEKQAWECMSQAALGTIAQKFNLDTWTNSMARMYEELAC</sequence>
<keyword evidence="1" id="KW-0808">Transferase</keyword>
<keyword evidence="2" id="KW-1185">Reference proteome</keyword>
<protein>
    <submittedName>
        <fullName evidence="1">Glycosyltransferase</fullName>
    </submittedName>
</protein>
<dbReference type="Gene3D" id="3.40.50.2000">
    <property type="entry name" value="Glycogen Phosphorylase B"/>
    <property type="match status" value="1"/>
</dbReference>
<evidence type="ECO:0000313" key="2">
    <source>
        <dbReference type="Proteomes" id="UP000580517"/>
    </source>
</evidence>
<reference evidence="1 2" key="1">
    <citation type="submission" date="2020-07" db="EMBL/GenBank/DDBJ databases">
        <title>Taxonomic revisions and descriptions of new bacterial species based on genomic comparisons in the high-G+C-content subgroup of the family Alcaligenaceae.</title>
        <authorList>
            <person name="Szabo A."/>
            <person name="Felfoldi T."/>
        </authorList>
    </citation>
    <scope>NUCLEOTIDE SEQUENCE [LARGE SCALE GENOMIC DNA]</scope>
    <source>
        <strain evidence="1 2">DSM 25264</strain>
    </source>
</reference>
<comment type="caution">
    <text evidence="1">The sequence shown here is derived from an EMBL/GenBank/DDBJ whole genome shotgun (WGS) entry which is preliminary data.</text>
</comment>
<accession>A0A853FGV4</accession>
<dbReference type="Pfam" id="PF13692">
    <property type="entry name" value="Glyco_trans_1_4"/>
    <property type="match status" value="1"/>
</dbReference>
<dbReference type="GO" id="GO:0016740">
    <property type="term" value="F:transferase activity"/>
    <property type="evidence" value="ECO:0007669"/>
    <property type="project" value="UniProtKB-KW"/>
</dbReference>
<gene>
    <name evidence="1" type="ORF">H0A68_18895</name>
</gene>
<evidence type="ECO:0000313" key="1">
    <source>
        <dbReference type="EMBL" id="NYT38948.1"/>
    </source>
</evidence>
<dbReference type="PANTHER" id="PTHR12526">
    <property type="entry name" value="GLYCOSYLTRANSFERASE"/>
    <property type="match status" value="1"/>
</dbReference>
<organism evidence="1 2">
    <name type="scientific">Allopusillimonas soli</name>
    <dbReference type="NCBI Taxonomy" id="659016"/>
    <lineage>
        <taxon>Bacteria</taxon>
        <taxon>Pseudomonadati</taxon>
        <taxon>Pseudomonadota</taxon>
        <taxon>Betaproteobacteria</taxon>
        <taxon>Burkholderiales</taxon>
        <taxon>Alcaligenaceae</taxon>
        <taxon>Allopusillimonas</taxon>
    </lineage>
</organism>
<proteinExistence type="predicted"/>